<evidence type="ECO:0000256" key="1">
    <source>
        <dbReference type="SAM" id="MobiDB-lite"/>
    </source>
</evidence>
<organism evidence="2 3">
    <name type="scientific">Rotaria magnacalcarata</name>
    <dbReference type="NCBI Taxonomy" id="392030"/>
    <lineage>
        <taxon>Eukaryota</taxon>
        <taxon>Metazoa</taxon>
        <taxon>Spiralia</taxon>
        <taxon>Gnathifera</taxon>
        <taxon>Rotifera</taxon>
        <taxon>Eurotatoria</taxon>
        <taxon>Bdelloidea</taxon>
        <taxon>Philodinida</taxon>
        <taxon>Philodinidae</taxon>
        <taxon>Rotaria</taxon>
    </lineage>
</organism>
<name>A0A8S2X235_9BILA</name>
<dbReference type="EMBL" id="CAJOBH010071595">
    <property type="protein sequence ID" value="CAF4474439.1"/>
    <property type="molecule type" value="Genomic_DNA"/>
</dbReference>
<feature type="compositionally biased region" description="Polar residues" evidence="1">
    <location>
        <begin position="37"/>
        <end position="47"/>
    </location>
</feature>
<gene>
    <name evidence="2" type="ORF">BYL167_LOCUS34825</name>
</gene>
<feature type="compositionally biased region" description="Polar residues" evidence="1">
    <location>
        <begin position="7"/>
        <end position="24"/>
    </location>
</feature>
<sequence length="65" mass="6886">MQYAPIYSTTAPPILSSSAPSTQNKKLQHSHLSSQLTSIQPTSSSYMSPIASPTAYMSRGSTPPS</sequence>
<protein>
    <submittedName>
        <fullName evidence="2">Uncharacterized protein</fullName>
    </submittedName>
</protein>
<proteinExistence type="predicted"/>
<dbReference type="Proteomes" id="UP000681967">
    <property type="component" value="Unassembled WGS sequence"/>
</dbReference>
<feature type="region of interest" description="Disordered" evidence="1">
    <location>
        <begin position="1"/>
        <end position="65"/>
    </location>
</feature>
<accession>A0A8S2X235</accession>
<feature type="non-terminal residue" evidence="2">
    <location>
        <position position="65"/>
    </location>
</feature>
<evidence type="ECO:0000313" key="3">
    <source>
        <dbReference type="Proteomes" id="UP000681967"/>
    </source>
</evidence>
<evidence type="ECO:0000313" key="2">
    <source>
        <dbReference type="EMBL" id="CAF4474439.1"/>
    </source>
</evidence>
<comment type="caution">
    <text evidence="2">The sequence shown here is derived from an EMBL/GenBank/DDBJ whole genome shotgun (WGS) entry which is preliminary data.</text>
</comment>
<dbReference type="AlphaFoldDB" id="A0A8S2X235"/>
<reference evidence="2" key="1">
    <citation type="submission" date="2021-02" db="EMBL/GenBank/DDBJ databases">
        <authorList>
            <person name="Nowell W R."/>
        </authorList>
    </citation>
    <scope>NUCLEOTIDE SEQUENCE</scope>
</reference>